<dbReference type="AlphaFoldDB" id="A0A151N6G3"/>
<accession>A0A151N6G3</accession>
<evidence type="ECO:0000313" key="3">
    <source>
        <dbReference type="Proteomes" id="UP000050525"/>
    </source>
</evidence>
<reference evidence="2 3" key="1">
    <citation type="journal article" date="2012" name="Genome Biol.">
        <title>Sequencing three crocodilian genomes to illuminate the evolution of archosaurs and amniotes.</title>
        <authorList>
            <person name="St John J.A."/>
            <person name="Braun E.L."/>
            <person name="Isberg S.R."/>
            <person name="Miles L.G."/>
            <person name="Chong A.Y."/>
            <person name="Gongora J."/>
            <person name="Dalzell P."/>
            <person name="Moran C."/>
            <person name="Bed'hom B."/>
            <person name="Abzhanov A."/>
            <person name="Burgess S.C."/>
            <person name="Cooksey A.M."/>
            <person name="Castoe T.A."/>
            <person name="Crawford N.G."/>
            <person name="Densmore L.D."/>
            <person name="Drew J.C."/>
            <person name="Edwards S.V."/>
            <person name="Faircloth B.C."/>
            <person name="Fujita M.K."/>
            <person name="Greenwold M.J."/>
            <person name="Hoffmann F.G."/>
            <person name="Howard J.M."/>
            <person name="Iguchi T."/>
            <person name="Janes D.E."/>
            <person name="Khan S.Y."/>
            <person name="Kohno S."/>
            <person name="de Koning A.J."/>
            <person name="Lance S.L."/>
            <person name="McCarthy F.M."/>
            <person name="McCormack J.E."/>
            <person name="Merchant M.E."/>
            <person name="Peterson D.G."/>
            <person name="Pollock D.D."/>
            <person name="Pourmand N."/>
            <person name="Raney B.J."/>
            <person name="Roessler K.A."/>
            <person name="Sanford J.R."/>
            <person name="Sawyer R.H."/>
            <person name="Schmidt C.J."/>
            <person name="Triplett E.W."/>
            <person name="Tuberville T.D."/>
            <person name="Venegas-Anaya M."/>
            <person name="Howard J.T."/>
            <person name="Jarvis E.D."/>
            <person name="Guillette L.J.Jr."/>
            <person name="Glenn T.C."/>
            <person name="Green R.E."/>
            <person name="Ray D.A."/>
        </authorList>
    </citation>
    <scope>NUCLEOTIDE SEQUENCE [LARGE SCALE GENOMIC DNA]</scope>
    <source>
        <strain evidence="2">KSC_2009_1</strain>
    </source>
</reference>
<name>A0A151N6G3_ALLMI</name>
<feature type="region of interest" description="Disordered" evidence="1">
    <location>
        <begin position="118"/>
        <end position="140"/>
    </location>
</feature>
<evidence type="ECO:0008006" key="4">
    <source>
        <dbReference type="Google" id="ProtNLM"/>
    </source>
</evidence>
<protein>
    <recommendedName>
        <fullName evidence="4">Tubulin epsilon and delta complex protein 2</fullName>
    </recommendedName>
</protein>
<feature type="region of interest" description="Disordered" evidence="1">
    <location>
        <begin position="181"/>
        <end position="215"/>
    </location>
</feature>
<dbReference type="Pfam" id="PF15764">
    <property type="entry name" value="DUF4693"/>
    <property type="match status" value="1"/>
</dbReference>
<evidence type="ECO:0000313" key="2">
    <source>
        <dbReference type="EMBL" id="KYO32434.1"/>
    </source>
</evidence>
<organism evidence="2 3">
    <name type="scientific">Alligator mississippiensis</name>
    <name type="common">American alligator</name>
    <dbReference type="NCBI Taxonomy" id="8496"/>
    <lineage>
        <taxon>Eukaryota</taxon>
        <taxon>Metazoa</taxon>
        <taxon>Chordata</taxon>
        <taxon>Craniata</taxon>
        <taxon>Vertebrata</taxon>
        <taxon>Euteleostomi</taxon>
        <taxon>Archelosauria</taxon>
        <taxon>Archosauria</taxon>
        <taxon>Crocodylia</taxon>
        <taxon>Alligatoridae</taxon>
        <taxon>Alligatorinae</taxon>
        <taxon>Alligator</taxon>
    </lineage>
</organism>
<dbReference type="EMBL" id="AKHW03003917">
    <property type="protein sequence ID" value="KYO32434.1"/>
    <property type="molecule type" value="Genomic_DNA"/>
</dbReference>
<feature type="compositionally biased region" description="Basic and acidic residues" evidence="1">
    <location>
        <begin position="121"/>
        <end position="130"/>
    </location>
</feature>
<feature type="compositionally biased region" description="Polar residues" evidence="1">
    <location>
        <begin position="205"/>
        <end position="215"/>
    </location>
</feature>
<dbReference type="PANTHER" id="PTHR14870:SF1">
    <property type="entry name" value="TUBULIN EPSILON AND DELTA COMPLEX PROTEIN 2"/>
    <property type="match status" value="1"/>
</dbReference>
<sequence length="541" mass="59619">MVPAGCARRLVSILNRALEDCAEQRRKLDHSLNQCQALLGDCSLIVPQCLSGTQSRPGSRFLLKIHVPESPKLEVSTKSEENEPAAKELEELELLTRALEKVLRVRKSVLETPLQTVGAAEGEKTSDKKPAAKASITEQVPVSKESIPKTIKVTSLSKKPVTSKKASAYVLKAPYRTDLDVKRSHRKAPAQQSSRIPRVAVKGSTKGTSSQQAKTNVPVMGRKVIYAAAGSQQACGSPRSPLCKEQSFAFGDSTNHENSGAANLQLANPEKNSPGSLAESLVTQNPMAGDIPEWSPTPQTCTLWEKRSLLKLPPLYRKTYSRNSRLWETCCLCQTSAAAAATRNHFVERIQTTFCPSTPTISPAEIEEEINVLHDAYSLLSHRFKAENTGHTTWQSEYECLLTLEGLQTTVSQCLNKLQQLRRAAESQGRLQACCIGDAGCPSADCTPFRGQQCGNMSVLAVPLLYYSSLQELRDITALKLQVAMLCQKINIQKVMITELLPVLEYRLHHKDSVSHLYRAVYTLLCEGGERFPVLLHTRVF</sequence>
<dbReference type="PhylomeDB" id="A0A151N6G3"/>
<dbReference type="Proteomes" id="UP000050525">
    <property type="component" value="Unassembled WGS sequence"/>
</dbReference>
<gene>
    <name evidence="2" type="ORF">Y1Q_0020386</name>
</gene>
<dbReference type="InterPro" id="IPR031518">
    <property type="entry name" value="DUF4693"/>
</dbReference>
<comment type="caution">
    <text evidence="2">The sequence shown here is derived from an EMBL/GenBank/DDBJ whole genome shotgun (WGS) entry which is preliminary data.</text>
</comment>
<proteinExistence type="predicted"/>
<keyword evidence="3" id="KW-1185">Reference proteome</keyword>
<evidence type="ECO:0000256" key="1">
    <source>
        <dbReference type="SAM" id="MobiDB-lite"/>
    </source>
</evidence>
<dbReference type="PANTHER" id="PTHR14870">
    <property type="entry name" value="TUBULIN EPSILON AND DELTA COMPLEX PROTEIN 2"/>
    <property type="match status" value="1"/>
</dbReference>